<reference evidence="1 2" key="1">
    <citation type="submission" date="2019-02" db="EMBL/GenBank/DDBJ databases">
        <authorList>
            <person name="Li Y."/>
        </authorList>
    </citation>
    <scope>NUCLEOTIDE SEQUENCE [LARGE SCALE GENOMIC DNA]</scope>
    <source>
        <strain evidence="1 2">3-7</strain>
    </source>
</reference>
<organism evidence="1 2">
    <name type="scientific">Sphingomonas populi</name>
    <dbReference type="NCBI Taxonomy" id="2484750"/>
    <lineage>
        <taxon>Bacteria</taxon>
        <taxon>Pseudomonadati</taxon>
        <taxon>Pseudomonadota</taxon>
        <taxon>Alphaproteobacteria</taxon>
        <taxon>Sphingomonadales</taxon>
        <taxon>Sphingomonadaceae</taxon>
        <taxon>Sphingomonas</taxon>
    </lineage>
</organism>
<dbReference type="OrthoDB" id="9782155at2"/>
<evidence type="ECO:0000313" key="1">
    <source>
        <dbReference type="EMBL" id="RZF63844.1"/>
    </source>
</evidence>
<dbReference type="AlphaFoldDB" id="A0A4Q6Y2B0"/>
<dbReference type="EMBL" id="SGIS01000020">
    <property type="protein sequence ID" value="RZF63844.1"/>
    <property type="molecule type" value="Genomic_DNA"/>
</dbReference>
<evidence type="ECO:0000313" key="2">
    <source>
        <dbReference type="Proteomes" id="UP000292085"/>
    </source>
</evidence>
<dbReference type="RefSeq" id="WP_130158397.1">
    <property type="nucleotide sequence ID" value="NZ_SGIS01000020.1"/>
</dbReference>
<protein>
    <submittedName>
        <fullName evidence="1">Uncharacterized protein</fullName>
    </submittedName>
</protein>
<sequence>MVIAILPIRSFPQSARLCPGLPATEQSFAMRTVTSARAGSMPVRRLVRARAWQRLATHLVLEKLALKVSEIWLENVLTVAGAMRRY</sequence>
<gene>
    <name evidence="1" type="ORF">EWE75_13660</name>
</gene>
<proteinExistence type="predicted"/>
<dbReference type="Proteomes" id="UP000292085">
    <property type="component" value="Unassembled WGS sequence"/>
</dbReference>
<comment type="caution">
    <text evidence="1">The sequence shown here is derived from an EMBL/GenBank/DDBJ whole genome shotgun (WGS) entry which is preliminary data.</text>
</comment>
<name>A0A4Q6Y2B0_9SPHN</name>
<accession>A0A4Q6Y2B0</accession>
<keyword evidence="2" id="KW-1185">Reference proteome</keyword>